<feature type="domain" description="EF-hand" evidence="1">
    <location>
        <begin position="99"/>
        <end position="134"/>
    </location>
</feature>
<organism evidence="2 3">
    <name type="scientific">Pinctada imbricata</name>
    <name type="common">Atlantic pearl-oyster</name>
    <name type="synonym">Pinctada martensii</name>
    <dbReference type="NCBI Taxonomy" id="66713"/>
    <lineage>
        <taxon>Eukaryota</taxon>
        <taxon>Metazoa</taxon>
        <taxon>Spiralia</taxon>
        <taxon>Lophotrochozoa</taxon>
        <taxon>Mollusca</taxon>
        <taxon>Bivalvia</taxon>
        <taxon>Autobranchia</taxon>
        <taxon>Pteriomorphia</taxon>
        <taxon>Pterioida</taxon>
        <taxon>Pterioidea</taxon>
        <taxon>Pteriidae</taxon>
        <taxon>Pinctada</taxon>
    </lineage>
</organism>
<protein>
    <recommendedName>
        <fullName evidence="1">EF-hand domain-containing protein</fullName>
    </recommendedName>
</protein>
<dbReference type="AlphaFoldDB" id="A0AA88YBT3"/>
<name>A0AA88YBT3_PINIB</name>
<comment type="caution">
    <text evidence="2">The sequence shown here is derived from an EMBL/GenBank/DDBJ whole genome shotgun (WGS) entry which is preliminary data.</text>
</comment>
<evidence type="ECO:0000313" key="3">
    <source>
        <dbReference type="Proteomes" id="UP001186944"/>
    </source>
</evidence>
<evidence type="ECO:0000313" key="2">
    <source>
        <dbReference type="EMBL" id="KAK3098965.1"/>
    </source>
</evidence>
<dbReference type="Proteomes" id="UP001186944">
    <property type="component" value="Unassembled WGS sequence"/>
</dbReference>
<dbReference type="InterPro" id="IPR002048">
    <property type="entry name" value="EF_hand_dom"/>
</dbReference>
<dbReference type="PROSITE" id="PS50222">
    <property type="entry name" value="EF_HAND_2"/>
    <property type="match status" value="1"/>
</dbReference>
<accession>A0AA88YBT3</accession>
<evidence type="ECO:0000259" key="1">
    <source>
        <dbReference type="PROSITE" id="PS50222"/>
    </source>
</evidence>
<keyword evidence="3" id="KW-1185">Reference proteome</keyword>
<dbReference type="PROSITE" id="PS00018">
    <property type="entry name" value="EF_HAND_1"/>
    <property type="match status" value="1"/>
</dbReference>
<dbReference type="GO" id="GO:0005509">
    <property type="term" value="F:calcium ion binding"/>
    <property type="evidence" value="ECO:0007669"/>
    <property type="project" value="InterPro"/>
</dbReference>
<reference evidence="2" key="1">
    <citation type="submission" date="2019-08" db="EMBL/GenBank/DDBJ databases">
        <title>The improved chromosome-level genome for the pearl oyster Pinctada fucata martensii using PacBio sequencing and Hi-C.</title>
        <authorList>
            <person name="Zheng Z."/>
        </authorList>
    </citation>
    <scope>NUCLEOTIDE SEQUENCE</scope>
    <source>
        <strain evidence="2">ZZ-2019</strain>
        <tissue evidence="2">Adductor muscle</tissue>
    </source>
</reference>
<dbReference type="EMBL" id="VSWD01000007">
    <property type="protein sequence ID" value="KAK3098965.1"/>
    <property type="molecule type" value="Genomic_DNA"/>
</dbReference>
<sequence length="176" mass="20285">MDQISLGHLKPLGYHRPPKGDIQEVLSFPDPGHFHENYVRGSTPLLFRGILGTDFLPAYKIWTDEFLRFWLEIDFFEHKSAHSFETFWRRTEWSSDGAFDRAAAEKLFAYIDLNGNQEITMDELERFDFHKAAREVPAISDFVINMVAAAVAEGIDIDFLDGPTANEHIDKVHEEL</sequence>
<proteinExistence type="predicted"/>
<dbReference type="InterPro" id="IPR018247">
    <property type="entry name" value="EF_Hand_1_Ca_BS"/>
</dbReference>
<gene>
    <name evidence="2" type="ORF">FSP39_024754</name>
</gene>